<feature type="transmembrane region" description="Helical" evidence="2">
    <location>
        <begin position="209"/>
        <end position="230"/>
    </location>
</feature>
<protein>
    <recommendedName>
        <fullName evidence="5">MFS transporter</fullName>
    </recommendedName>
</protein>
<feature type="transmembrane region" description="Helical" evidence="2">
    <location>
        <begin position="166"/>
        <end position="189"/>
    </location>
</feature>
<feature type="transmembrane region" description="Helical" evidence="2">
    <location>
        <begin position="52"/>
        <end position="69"/>
    </location>
</feature>
<accession>A0ABQ2EM49</accession>
<keyword evidence="4" id="KW-1185">Reference proteome</keyword>
<dbReference type="NCBIfam" id="NF041646">
    <property type="entry name" value="VC0807_fam"/>
    <property type="match status" value="1"/>
</dbReference>
<feature type="region of interest" description="Disordered" evidence="1">
    <location>
        <begin position="1"/>
        <end position="24"/>
    </location>
</feature>
<evidence type="ECO:0000313" key="3">
    <source>
        <dbReference type="EMBL" id="GGK12792.1"/>
    </source>
</evidence>
<dbReference type="InterPro" id="IPR016870">
    <property type="entry name" value="UCP028137"/>
</dbReference>
<keyword evidence="2" id="KW-0812">Transmembrane</keyword>
<evidence type="ECO:0008006" key="5">
    <source>
        <dbReference type="Google" id="ProtNLM"/>
    </source>
</evidence>
<dbReference type="Proteomes" id="UP000599009">
    <property type="component" value="Unassembled WGS sequence"/>
</dbReference>
<name>A0ABQ2EM49_9GAMM</name>
<evidence type="ECO:0000313" key="4">
    <source>
        <dbReference type="Proteomes" id="UP000599009"/>
    </source>
</evidence>
<organism evidence="3 4">
    <name type="scientific">Luteimonas terricola</name>
    <dbReference type="NCBI Taxonomy" id="645597"/>
    <lineage>
        <taxon>Bacteria</taxon>
        <taxon>Pseudomonadati</taxon>
        <taxon>Pseudomonadota</taxon>
        <taxon>Gammaproteobacteria</taxon>
        <taxon>Lysobacterales</taxon>
        <taxon>Lysobacteraceae</taxon>
        <taxon>Luteimonas</taxon>
    </lineage>
</organism>
<evidence type="ECO:0000256" key="2">
    <source>
        <dbReference type="SAM" id="Phobius"/>
    </source>
</evidence>
<gene>
    <name evidence="3" type="ORF">GCM10011394_22580</name>
</gene>
<sequence>MAEIKHGARRGAACHSTAPSSASGKNNPLIELLIAIVIPSLILMKLSGPEDLGAVNALLLALAFPLAWGARDLLTRRKLNLFAVLGLVSILLTGGIGLLQLDTRWLAIKEAAIPGLIGLAVAISAHSRYPLVRVLLFTPALMDVERIQRGLDERGKRAAFETRLRAATWMLAGSFFFSSVMNYFLATWIVTSPSGSPAFNEELGRLTLFSYPMIALPSMLIMMAALYFLARSIRELAGLKLTDALKGHA</sequence>
<keyword evidence="2" id="KW-0472">Membrane</keyword>
<evidence type="ECO:0000256" key="1">
    <source>
        <dbReference type="SAM" id="MobiDB-lite"/>
    </source>
</evidence>
<dbReference type="EMBL" id="BMME01000001">
    <property type="protein sequence ID" value="GGK12792.1"/>
    <property type="molecule type" value="Genomic_DNA"/>
</dbReference>
<comment type="caution">
    <text evidence="3">The sequence shown here is derived from an EMBL/GenBank/DDBJ whole genome shotgun (WGS) entry which is preliminary data.</text>
</comment>
<keyword evidence="2" id="KW-1133">Transmembrane helix</keyword>
<reference evidence="4" key="1">
    <citation type="journal article" date="2019" name="Int. J. Syst. Evol. Microbiol.">
        <title>The Global Catalogue of Microorganisms (GCM) 10K type strain sequencing project: providing services to taxonomists for standard genome sequencing and annotation.</title>
        <authorList>
            <consortium name="The Broad Institute Genomics Platform"/>
            <consortium name="The Broad Institute Genome Sequencing Center for Infectious Disease"/>
            <person name="Wu L."/>
            <person name="Ma J."/>
        </authorList>
    </citation>
    <scope>NUCLEOTIDE SEQUENCE [LARGE SCALE GENOMIC DNA]</scope>
    <source>
        <strain evidence="4">CGMCC 1.8985</strain>
    </source>
</reference>
<dbReference type="RefSeq" id="WP_207918383.1">
    <property type="nucleotide sequence ID" value="NZ_BMME01000001.1"/>
</dbReference>
<feature type="transmembrane region" description="Helical" evidence="2">
    <location>
        <begin position="81"/>
        <end position="99"/>
    </location>
</feature>
<proteinExistence type="predicted"/>
<dbReference type="PIRSF" id="PIRSF028137">
    <property type="entry name" value="UCP028137"/>
    <property type="match status" value="1"/>
</dbReference>